<organism evidence="11 12">
    <name type="scientific">Legionella londiniensis</name>
    <dbReference type="NCBI Taxonomy" id="45068"/>
    <lineage>
        <taxon>Bacteria</taxon>
        <taxon>Pseudomonadati</taxon>
        <taxon>Pseudomonadota</taxon>
        <taxon>Gammaproteobacteria</taxon>
        <taxon>Legionellales</taxon>
        <taxon>Legionellaceae</taxon>
        <taxon>Legionella</taxon>
    </lineage>
</organism>
<evidence type="ECO:0000256" key="4">
    <source>
        <dbReference type="ARBA" id="ARBA00014035"/>
    </source>
</evidence>
<dbReference type="OrthoDB" id="9787361at2"/>
<comment type="subcellular location">
    <subcellularLocation>
        <location evidence="1 10">Periplasm</location>
    </subcellularLocation>
</comment>
<protein>
    <recommendedName>
        <fullName evidence="4 10">Outer-membrane lipoprotein carrier protein</fullName>
    </recommendedName>
</protein>
<dbReference type="Gene3D" id="2.50.20.10">
    <property type="entry name" value="Lipoprotein localisation LolA/LolB/LppX"/>
    <property type="match status" value="1"/>
</dbReference>
<proteinExistence type="inferred from homology"/>
<evidence type="ECO:0000256" key="10">
    <source>
        <dbReference type="HAMAP-Rule" id="MF_00240"/>
    </source>
</evidence>
<evidence type="ECO:0000256" key="6">
    <source>
        <dbReference type="ARBA" id="ARBA00022729"/>
    </source>
</evidence>
<keyword evidence="6 10" id="KW-0732">Signal</keyword>
<keyword evidence="11" id="KW-0449">Lipoprotein</keyword>
<dbReference type="STRING" id="45068.Llon_0875"/>
<evidence type="ECO:0000256" key="8">
    <source>
        <dbReference type="ARBA" id="ARBA00022927"/>
    </source>
</evidence>
<dbReference type="InterPro" id="IPR029046">
    <property type="entry name" value="LolA/LolB/LppX"/>
</dbReference>
<dbReference type="SUPFAM" id="SSF89392">
    <property type="entry name" value="Prokaryotic lipoproteins and lipoprotein localization factors"/>
    <property type="match status" value="1"/>
</dbReference>
<comment type="similarity">
    <text evidence="2 10">Belongs to the LolA family.</text>
</comment>
<dbReference type="Pfam" id="PF03548">
    <property type="entry name" value="LolA"/>
    <property type="match status" value="1"/>
</dbReference>
<dbReference type="InterPro" id="IPR018323">
    <property type="entry name" value="OM_lipoprot_carrier_LolA_Pbac"/>
</dbReference>
<keyword evidence="7 10" id="KW-0574">Periplasm</keyword>
<gene>
    <name evidence="10" type="primary">lolA</name>
    <name evidence="11" type="ORF">Llon_0875</name>
</gene>
<evidence type="ECO:0000313" key="12">
    <source>
        <dbReference type="Proteomes" id="UP000054997"/>
    </source>
</evidence>
<comment type="subunit">
    <text evidence="3 10">Monomer.</text>
</comment>
<accession>A0A0W0VNQ5</accession>
<keyword evidence="8 10" id="KW-0653">Protein transport</keyword>
<evidence type="ECO:0000256" key="5">
    <source>
        <dbReference type="ARBA" id="ARBA00022448"/>
    </source>
</evidence>
<sequence precursor="true">MKKMVILALFIWGGSAFCASASEILQDKLNAIQTMSATFKQVIKAKKKEISRSSGSMALSRPGRFRWHTTSPMPQLVIADGKRMWVYDVDLEQVTVKKQEKGIGGTAALFLSGYDNTVARDFDVTQEVKGKKEIYDLRSKSPKANFQRVKLVFEGKMLKGLELFDQLGQHTDVILSNIKLNPQLPAKLFKFSTPKGVDVVEQ</sequence>
<comment type="function">
    <text evidence="10">Participates in the translocation of lipoproteins from the inner membrane to the outer membrane. Only forms a complex with a lipoprotein if the residue after the N-terminal Cys is not an aspartate (The Asp acts as a targeting signal to indicate that the lipoprotein should stay in the inner membrane).</text>
</comment>
<dbReference type="AlphaFoldDB" id="A0A0W0VNQ5"/>
<dbReference type="EMBL" id="LNYK01000014">
    <property type="protein sequence ID" value="KTD21710.1"/>
    <property type="molecule type" value="Genomic_DNA"/>
</dbReference>
<dbReference type="GO" id="GO:0030288">
    <property type="term" value="C:outer membrane-bounded periplasmic space"/>
    <property type="evidence" value="ECO:0007669"/>
    <property type="project" value="TreeGrafter"/>
</dbReference>
<dbReference type="PANTHER" id="PTHR35869">
    <property type="entry name" value="OUTER-MEMBRANE LIPOPROTEIN CARRIER PROTEIN"/>
    <property type="match status" value="1"/>
</dbReference>
<dbReference type="PATRIC" id="fig|45068.5.peg.940"/>
<reference evidence="11 12" key="1">
    <citation type="submission" date="2015-11" db="EMBL/GenBank/DDBJ databases">
        <title>Genomic analysis of 38 Legionella species identifies large and diverse effector repertoires.</title>
        <authorList>
            <person name="Burstein D."/>
            <person name="Amaro F."/>
            <person name="Zusman T."/>
            <person name="Lifshitz Z."/>
            <person name="Cohen O."/>
            <person name="Gilbert J.A."/>
            <person name="Pupko T."/>
            <person name="Shuman H.A."/>
            <person name="Segal G."/>
        </authorList>
    </citation>
    <scope>NUCLEOTIDE SEQUENCE [LARGE SCALE GENOMIC DNA]</scope>
    <source>
        <strain evidence="11 12">ATCC 49505</strain>
    </source>
</reference>
<evidence type="ECO:0000256" key="2">
    <source>
        <dbReference type="ARBA" id="ARBA00007615"/>
    </source>
</evidence>
<dbReference type="HAMAP" id="MF_00240">
    <property type="entry name" value="LolA"/>
    <property type="match status" value="1"/>
</dbReference>
<keyword evidence="5 10" id="KW-0813">Transport</keyword>
<dbReference type="Proteomes" id="UP000054997">
    <property type="component" value="Unassembled WGS sequence"/>
</dbReference>
<comment type="caution">
    <text evidence="11">The sequence shown here is derived from an EMBL/GenBank/DDBJ whole genome shotgun (WGS) entry which is preliminary data.</text>
</comment>
<feature type="chain" id="PRO_5008997558" description="Outer-membrane lipoprotein carrier protein" evidence="10">
    <location>
        <begin position="22"/>
        <end position="202"/>
    </location>
</feature>
<dbReference type="GO" id="GO:0042953">
    <property type="term" value="P:lipoprotein transport"/>
    <property type="evidence" value="ECO:0007669"/>
    <property type="project" value="InterPro"/>
</dbReference>
<evidence type="ECO:0000256" key="9">
    <source>
        <dbReference type="ARBA" id="ARBA00023186"/>
    </source>
</evidence>
<evidence type="ECO:0000256" key="7">
    <source>
        <dbReference type="ARBA" id="ARBA00022764"/>
    </source>
</evidence>
<evidence type="ECO:0000256" key="3">
    <source>
        <dbReference type="ARBA" id="ARBA00011245"/>
    </source>
</evidence>
<evidence type="ECO:0000313" key="11">
    <source>
        <dbReference type="EMBL" id="KTD21710.1"/>
    </source>
</evidence>
<dbReference type="NCBIfam" id="TIGR00547">
    <property type="entry name" value="lolA"/>
    <property type="match status" value="1"/>
</dbReference>
<dbReference type="GO" id="GO:0044874">
    <property type="term" value="P:lipoprotein localization to outer membrane"/>
    <property type="evidence" value="ECO:0007669"/>
    <property type="project" value="UniProtKB-UniRule"/>
</dbReference>
<dbReference type="InterPro" id="IPR004564">
    <property type="entry name" value="OM_lipoprot_carrier_LolA-like"/>
</dbReference>
<dbReference type="CDD" id="cd16325">
    <property type="entry name" value="LolA"/>
    <property type="match status" value="1"/>
</dbReference>
<name>A0A0W0VNQ5_9GAMM</name>
<dbReference type="PANTHER" id="PTHR35869:SF1">
    <property type="entry name" value="OUTER-MEMBRANE LIPOPROTEIN CARRIER PROTEIN"/>
    <property type="match status" value="1"/>
</dbReference>
<evidence type="ECO:0000256" key="1">
    <source>
        <dbReference type="ARBA" id="ARBA00004418"/>
    </source>
</evidence>
<keyword evidence="9 10" id="KW-0143">Chaperone</keyword>
<feature type="signal peptide" evidence="10">
    <location>
        <begin position="1"/>
        <end position="21"/>
    </location>
</feature>
<keyword evidence="12" id="KW-1185">Reference proteome</keyword>